<dbReference type="EMBL" id="CP078145">
    <property type="protein sequence ID" value="QXN90586.1"/>
    <property type="molecule type" value="Genomic_DNA"/>
</dbReference>
<keyword evidence="3" id="KW-1185">Reference proteome</keyword>
<evidence type="ECO:0000313" key="3">
    <source>
        <dbReference type="Proteomes" id="UP000694257"/>
    </source>
</evidence>
<evidence type="ECO:0000256" key="1">
    <source>
        <dbReference type="SAM" id="MobiDB-lite"/>
    </source>
</evidence>
<organism evidence="2 3">
    <name type="scientific">Nocardia iowensis</name>
    <dbReference type="NCBI Taxonomy" id="204891"/>
    <lineage>
        <taxon>Bacteria</taxon>
        <taxon>Bacillati</taxon>
        <taxon>Actinomycetota</taxon>
        <taxon>Actinomycetes</taxon>
        <taxon>Mycobacteriales</taxon>
        <taxon>Nocardiaceae</taxon>
        <taxon>Nocardia</taxon>
    </lineage>
</organism>
<proteinExistence type="predicted"/>
<dbReference type="Proteomes" id="UP000694257">
    <property type="component" value="Chromosome"/>
</dbReference>
<dbReference type="Pfam" id="PF04328">
    <property type="entry name" value="Sel_put"/>
    <property type="match status" value="1"/>
</dbReference>
<evidence type="ECO:0000313" key="2">
    <source>
        <dbReference type="EMBL" id="QXN90586.1"/>
    </source>
</evidence>
<dbReference type="InterPro" id="IPR007423">
    <property type="entry name" value="Sel_put"/>
</dbReference>
<protein>
    <submittedName>
        <fullName evidence="2">YbdD/YjiX family protein</fullName>
    </submittedName>
</protein>
<feature type="region of interest" description="Disordered" evidence="1">
    <location>
        <begin position="1"/>
        <end position="43"/>
    </location>
</feature>
<name>A0ABX8RSX5_NOCIO</name>
<accession>A0ABX8RSX5</accession>
<reference evidence="2 3" key="1">
    <citation type="submission" date="2021-07" db="EMBL/GenBank/DDBJ databases">
        <title>Whole Genome Sequence of Nocardia Iowensis.</title>
        <authorList>
            <person name="Lamm A."/>
            <person name="Collins-Fairclough A.M."/>
            <person name="Bunk B."/>
            <person name="Sproer C."/>
        </authorList>
    </citation>
    <scope>NUCLEOTIDE SEQUENCE [LARGE SCALE GENOMIC DNA]</scope>
    <source>
        <strain evidence="2 3">NRRL 5646</strain>
    </source>
</reference>
<gene>
    <name evidence="2" type="ORF">KV110_35225</name>
</gene>
<sequence>MGRPDRIGEGPGTGRRARESDALTVGAVARDGRSARSAGPSRLSAARSACATAVRAVGWWFNSILGGQDYQRYVAHLTRNHPGSEIPTEREYWRQRHAEADRKPANRCC</sequence>